<dbReference type="EC" id="3.2.1.52" evidence="3"/>
<dbReference type="InterPro" id="IPR050226">
    <property type="entry name" value="NagZ_Beta-hexosaminidase"/>
</dbReference>
<dbReference type="SUPFAM" id="SSF51445">
    <property type="entry name" value="(Trans)glycosidases"/>
    <property type="match status" value="1"/>
</dbReference>
<dbReference type="InterPro" id="IPR002772">
    <property type="entry name" value="Glyco_hydro_3_C"/>
</dbReference>
<comment type="catalytic activity">
    <reaction evidence="1">
        <text>Hydrolysis of terminal non-reducing N-acetyl-D-hexosamine residues in N-acetyl-beta-D-hexosaminides.</text>
        <dbReference type="EC" id="3.2.1.52"/>
    </reaction>
</comment>
<evidence type="ECO:0000256" key="6">
    <source>
        <dbReference type="SAM" id="SignalP"/>
    </source>
</evidence>
<feature type="chain" id="PRO_5045628078" description="beta-N-acetylhexosaminidase" evidence="6">
    <location>
        <begin position="33"/>
        <end position="613"/>
    </location>
</feature>
<evidence type="ECO:0000256" key="4">
    <source>
        <dbReference type="ARBA" id="ARBA00022801"/>
    </source>
</evidence>
<comment type="caution">
    <text evidence="9">The sequence shown here is derived from an EMBL/GenBank/DDBJ whole genome shotgun (WGS) entry which is preliminary data.</text>
</comment>
<evidence type="ECO:0000313" key="9">
    <source>
        <dbReference type="EMBL" id="GAA3994931.1"/>
    </source>
</evidence>
<evidence type="ECO:0000259" key="7">
    <source>
        <dbReference type="Pfam" id="PF00933"/>
    </source>
</evidence>
<evidence type="ECO:0000313" key="10">
    <source>
        <dbReference type="Proteomes" id="UP001501747"/>
    </source>
</evidence>
<dbReference type="SUPFAM" id="SSF52279">
    <property type="entry name" value="Beta-D-glucan exohydrolase, C-terminal domain"/>
    <property type="match status" value="1"/>
</dbReference>
<evidence type="ECO:0000259" key="8">
    <source>
        <dbReference type="Pfam" id="PF01915"/>
    </source>
</evidence>
<dbReference type="Gene3D" id="3.40.50.1700">
    <property type="entry name" value="Glycoside hydrolase family 3 C-terminal domain"/>
    <property type="match status" value="1"/>
</dbReference>
<dbReference type="EMBL" id="BAABAL010000005">
    <property type="protein sequence ID" value="GAA3994931.1"/>
    <property type="molecule type" value="Genomic_DNA"/>
</dbReference>
<comment type="similarity">
    <text evidence="2">Belongs to the glycosyl hydrolase 3 family.</text>
</comment>
<protein>
    <recommendedName>
        <fullName evidence="3">beta-N-acetylhexosaminidase</fullName>
        <ecNumber evidence="3">3.2.1.52</ecNumber>
    </recommendedName>
</protein>
<dbReference type="PANTHER" id="PTHR30480">
    <property type="entry name" value="BETA-HEXOSAMINIDASE-RELATED"/>
    <property type="match status" value="1"/>
</dbReference>
<keyword evidence="4 9" id="KW-0378">Hydrolase</keyword>
<feature type="domain" description="Glycoside hydrolase family 3 N-terminal" evidence="7">
    <location>
        <begin position="61"/>
        <end position="398"/>
    </location>
</feature>
<dbReference type="InterPro" id="IPR006311">
    <property type="entry name" value="TAT_signal"/>
</dbReference>
<reference evidence="10" key="1">
    <citation type="journal article" date="2019" name="Int. J. Syst. Evol. Microbiol.">
        <title>The Global Catalogue of Microorganisms (GCM) 10K type strain sequencing project: providing services to taxonomists for standard genome sequencing and annotation.</title>
        <authorList>
            <consortium name="The Broad Institute Genomics Platform"/>
            <consortium name="The Broad Institute Genome Sequencing Center for Infectious Disease"/>
            <person name="Wu L."/>
            <person name="Ma J."/>
        </authorList>
    </citation>
    <scope>NUCLEOTIDE SEQUENCE [LARGE SCALE GENOMIC DNA]</scope>
    <source>
        <strain evidence="10">JCM 17342</strain>
    </source>
</reference>
<dbReference type="Gene3D" id="3.20.20.300">
    <property type="entry name" value="Glycoside hydrolase, family 3, N-terminal domain"/>
    <property type="match status" value="1"/>
</dbReference>
<dbReference type="Proteomes" id="UP001501747">
    <property type="component" value="Unassembled WGS sequence"/>
</dbReference>
<dbReference type="PANTHER" id="PTHR30480:SF13">
    <property type="entry name" value="BETA-HEXOSAMINIDASE"/>
    <property type="match status" value="1"/>
</dbReference>
<gene>
    <name evidence="9" type="ORF">GCM10022247_13380</name>
</gene>
<dbReference type="Pfam" id="PF00933">
    <property type="entry name" value="Glyco_hydro_3"/>
    <property type="match status" value="1"/>
</dbReference>
<dbReference type="InterPro" id="IPR017853">
    <property type="entry name" value="GH"/>
</dbReference>
<dbReference type="Pfam" id="PF01915">
    <property type="entry name" value="Glyco_hydro_3_C"/>
    <property type="match status" value="1"/>
</dbReference>
<feature type="signal peptide" evidence="6">
    <location>
        <begin position="1"/>
        <end position="32"/>
    </location>
</feature>
<proteinExistence type="inferred from homology"/>
<dbReference type="InterPro" id="IPR036962">
    <property type="entry name" value="Glyco_hydro_3_N_sf"/>
</dbReference>
<evidence type="ECO:0000256" key="3">
    <source>
        <dbReference type="ARBA" id="ARBA00012663"/>
    </source>
</evidence>
<accession>A0ABP7RAL8</accession>
<evidence type="ECO:0000256" key="5">
    <source>
        <dbReference type="ARBA" id="ARBA00023295"/>
    </source>
</evidence>
<feature type="domain" description="Glycoside hydrolase family 3 C-terminal" evidence="8">
    <location>
        <begin position="442"/>
        <end position="612"/>
    </location>
</feature>
<name>A0ABP7RAL8_9PSEU</name>
<sequence length="613" mass="64948">MRHVKSIPRRQVAVLLSAAIAAAAVGAPAATAQDAPAQPAETQSTEAATMSAAASTLRGMTLEQKVGQLFVANVYGKTADTPHPKNREEFGVDTAAEVVKRYHLGGVIYFAWTDSFHNARQVAELSNGLQRAAVSSGNLPLLVSTDQEQGVVTRFGPPATQFPGSMALGASRSTEDARKAAEITGQELRAVGINQDFAPDADVNVNPANPVIGVRSFSSDPKLVSDMVAAQVRGYQGGLPTQGVSANVKHFPGHGDTDVDSHYGLPVINHTPEQWAQLDAPPFRAAIAKGVDSIMTAHIVVPKLDDSGEPSTLSPKVITGMLRGELGFRGVVYTDSLRMEGARKKHPDARLPVLALKAGVDVLLMPQYLELAINSVIDAVRTGELTERRIDESVLRILMMKLKRGILTKPFVDPAAAEKLVGNKRNQVVAQKVTDNTVTAIRNDDKLLPMRAKPGKVLVTGWSDTAATWGTASTQTLSKQLNARGVATTALTTGLRPTSQAIDSAVAAAGQNDAVVVLTNRAAKEPLQRQLLEKLAATGKPVIAVAVRDPYDAAHVDAVKTWLNTYSFSAGSMESVAKVVLGELSPKGKLPVSVPSASDPNVVRFPFGHGLTW</sequence>
<dbReference type="GO" id="GO:0016787">
    <property type="term" value="F:hydrolase activity"/>
    <property type="evidence" value="ECO:0007669"/>
    <property type="project" value="UniProtKB-KW"/>
</dbReference>
<organism evidence="9 10">
    <name type="scientific">Allokutzneria multivorans</name>
    <dbReference type="NCBI Taxonomy" id="1142134"/>
    <lineage>
        <taxon>Bacteria</taxon>
        <taxon>Bacillati</taxon>
        <taxon>Actinomycetota</taxon>
        <taxon>Actinomycetes</taxon>
        <taxon>Pseudonocardiales</taxon>
        <taxon>Pseudonocardiaceae</taxon>
        <taxon>Allokutzneria</taxon>
    </lineage>
</organism>
<keyword evidence="5" id="KW-0326">Glycosidase</keyword>
<evidence type="ECO:0000256" key="1">
    <source>
        <dbReference type="ARBA" id="ARBA00001231"/>
    </source>
</evidence>
<keyword evidence="6" id="KW-0732">Signal</keyword>
<dbReference type="PROSITE" id="PS51318">
    <property type="entry name" value="TAT"/>
    <property type="match status" value="1"/>
</dbReference>
<dbReference type="InterPro" id="IPR036881">
    <property type="entry name" value="Glyco_hydro_3_C_sf"/>
</dbReference>
<evidence type="ECO:0000256" key="2">
    <source>
        <dbReference type="ARBA" id="ARBA00005336"/>
    </source>
</evidence>
<keyword evidence="10" id="KW-1185">Reference proteome</keyword>
<dbReference type="InterPro" id="IPR001764">
    <property type="entry name" value="Glyco_hydro_3_N"/>
</dbReference>